<sequence length="44" mass="5461">MIYSMQMLHVKWKDISSKYNFAIFFKCYLNEKSFYDFMFLDLAC</sequence>
<accession>A0A654BGI7</accession>
<evidence type="ECO:0000313" key="2">
    <source>
        <dbReference type="Proteomes" id="UP000432350"/>
    </source>
</evidence>
<dbReference type="EMBL" id="CABWMV010000024">
    <property type="protein sequence ID" value="VXC79092.1"/>
    <property type="molecule type" value="Genomic_DNA"/>
</dbReference>
<name>A0A654BGI7_SPHMU</name>
<reference evidence="1 2" key="1">
    <citation type="submission" date="2019-10" db="EMBL/GenBank/DDBJ databases">
        <authorList>
            <person name="Karimi E."/>
        </authorList>
    </citation>
    <scope>NUCLEOTIDE SEQUENCE [LARGE SCALE GENOMIC DNA]</scope>
    <source>
        <strain evidence="1 2">Sphingobacterium sp. 8BC</strain>
    </source>
</reference>
<proteinExistence type="predicted"/>
<dbReference type="AlphaFoldDB" id="A0A654BGI7"/>
<organism evidence="1 2">
    <name type="scientific">Sphingobacterium multivorum</name>
    <dbReference type="NCBI Taxonomy" id="28454"/>
    <lineage>
        <taxon>Bacteria</taxon>
        <taxon>Pseudomonadati</taxon>
        <taxon>Bacteroidota</taxon>
        <taxon>Sphingobacteriia</taxon>
        <taxon>Sphingobacteriales</taxon>
        <taxon>Sphingobacteriaceae</taxon>
        <taxon>Sphingobacterium</taxon>
    </lineage>
</organism>
<gene>
    <name evidence="1" type="ORF">SPHINGO8BC_50058</name>
</gene>
<dbReference type="Proteomes" id="UP000432350">
    <property type="component" value="Unassembled WGS sequence"/>
</dbReference>
<protein>
    <submittedName>
        <fullName evidence="1">Uncharacterized protein</fullName>
    </submittedName>
</protein>
<evidence type="ECO:0000313" key="1">
    <source>
        <dbReference type="EMBL" id="VXC79092.1"/>
    </source>
</evidence>